<organism evidence="7 8">
    <name type="scientific">Trametes pubescens</name>
    <name type="common">White-rot fungus</name>
    <dbReference type="NCBI Taxonomy" id="154538"/>
    <lineage>
        <taxon>Eukaryota</taxon>
        <taxon>Fungi</taxon>
        <taxon>Dikarya</taxon>
        <taxon>Basidiomycota</taxon>
        <taxon>Agaricomycotina</taxon>
        <taxon>Agaricomycetes</taxon>
        <taxon>Polyporales</taxon>
        <taxon>Polyporaceae</taxon>
        <taxon>Trametes</taxon>
    </lineage>
</organism>
<dbReference type="OMA" id="VENQAYC"/>
<keyword evidence="4" id="KW-0378">Hydrolase</keyword>
<dbReference type="InterPro" id="IPR036866">
    <property type="entry name" value="RibonucZ/Hydroxyglut_hydro"/>
</dbReference>
<dbReference type="EMBL" id="MNAD01000084">
    <property type="protein sequence ID" value="OJT15915.1"/>
    <property type="molecule type" value="Genomic_DNA"/>
</dbReference>
<evidence type="ECO:0000256" key="5">
    <source>
        <dbReference type="ARBA" id="ARBA00022833"/>
    </source>
</evidence>
<evidence type="ECO:0000256" key="1">
    <source>
        <dbReference type="ARBA" id="ARBA00001947"/>
    </source>
</evidence>
<dbReference type="OrthoDB" id="10250730at2759"/>
<name>A0A1M2W7R8_TRAPU</name>
<comment type="caution">
    <text evidence="7">The sequence shown here is derived from an EMBL/GenBank/DDBJ whole genome shotgun (WGS) entry which is preliminary data.</text>
</comment>
<accession>A0A1M2W7R8</accession>
<evidence type="ECO:0000313" key="7">
    <source>
        <dbReference type="EMBL" id="OJT15915.1"/>
    </source>
</evidence>
<reference evidence="7 8" key="1">
    <citation type="submission" date="2016-10" db="EMBL/GenBank/DDBJ databases">
        <title>Genome sequence of the basidiomycete white-rot fungus Trametes pubescens.</title>
        <authorList>
            <person name="Makela M.R."/>
            <person name="Granchi Z."/>
            <person name="Peng M."/>
            <person name="De Vries R.P."/>
            <person name="Grigoriev I."/>
            <person name="Riley R."/>
            <person name="Hilden K."/>
        </authorList>
    </citation>
    <scope>NUCLEOTIDE SEQUENCE [LARGE SCALE GENOMIC DNA]</scope>
    <source>
        <strain evidence="7 8">FBCC735</strain>
    </source>
</reference>
<proteinExistence type="inferred from homology"/>
<dbReference type="CDD" id="cd07730">
    <property type="entry name" value="metallo-hydrolase-like_MBL-fold"/>
    <property type="match status" value="1"/>
</dbReference>
<comment type="cofactor">
    <cofactor evidence="1">
        <name>Zn(2+)</name>
        <dbReference type="ChEBI" id="CHEBI:29105"/>
    </cofactor>
</comment>
<evidence type="ECO:0000256" key="3">
    <source>
        <dbReference type="ARBA" id="ARBA00022723"/>
    </source>
</evidence>
<dbReference type="GO" id="GO:0046872">
    <property type="term" value="F:metal ion binding"/>
    <property type="evidence" value="ECO:0007669"/>
    <property type="project" value="UniProtKB-KW"/>
</dbReference>
<feature type="domain" description="Metallo-beta-lactamase" evidence="6">
    <location>
        <begin position="43"/>
        <end position="272"/>
    </location>
</feature>
<dbReference type="Pfam" id="PF00753">
    <property type="entry name" value="Lactamase_B"/>
    <property type="match status" value="1"/>
</dbReference>
<dbReference type="SUPFAM" id="SSF56281">
    <property type="entry name" value="Metallo-hydrolase/oxidoreductase"/>
    <property type="match status" value="1"/>
</dbReference>
<dbReference type="Proteomes" id="UP000184267">
    <property type="component" value="Unassembled WGS sequence"/>
</dbReference>
<dbReference type="InterPro" id="IPR001279">
    <property type="entry name" value="Metallo-B-lactamas"/>
</dbReference>
<comment type="similarity">
    <text evidence="2">Belongs to the metallo-beta-lactamase superfamily.</text>
</comment>
<gene>
    <name evidence="7" type="ORF">TRAPUB_14197</name>
</gene>
<evidence type="ECO:0000256" key="2">
    <source>
        <dbReference type="ARBA" id="ARBA00007749"/>
    </source>
</evidence>
<evidence type="ECO:0000256" key="4">
    <source>
        <dbReference type="ARBA" id="ARBA00022801"/>
    </source>
</evidence>
<keyword evidence="8" id="KW-1185">Reference proteome</keyword>
<dbReference type="PANTHER" id="PTHR42978">
    <property type="entry name" value="QUORUM-QUENCHING LACTONASE YTNP-RELATED-RELATED"/>
    <property type="match status" value="1"/>
</dbReference>
<protein>
    <recommendedName>
        <fullName evidence="6">Metallo-beta-lactamase domain-containing protein</fullName>
    </recommendedName>
</protein>
<keyword evidence="5" id="KW-0862">Zinc</keyword>
<evidence type="ECO:0000313" key="8">
    <source>
        <dbReference type="Proteomes" id="UP000184267"/>
    </source>
</evidence>
<dbReference type="STRING" id="154538.A0A1M2W7R8"/>
<keyword evidence="3" id="KW-0479">Metal-binding</keyword>
<dbReference type="Gene3D" id="3.60.15.10">
    <property type="entry name" value="Ribonuclease Z/Hydroxyacylglutathione hydrolase-like"/>
    <property type="match status" value="1"/>
</dbReference>
<dbReference type="AlphaFoldDB" id="A0A1M2W7R8"/>
<dbReference type="PANTHER" id="PTHR42978:SF2">
    <property type="entry name" value="102 KBASES UNSTABLE REGION: FROM 1 TO 119443"/>
    <property type="match status" value="1"/>
</dbReference>
<dbReference type="InterPro" id="IPR051013">
    <property type="entry name" value="MBL_superfamily_lactonases"/>
</dbReference>
<dbReference type="SMART" id="SM00849">
    <property type="entry name" value="Lactamase_B"/>
    <property type="match status" value="1"/>
</dbReference>
<evidence type="ECO:0000259" key="6">
    <source>
        <dbReference type="SMART" id="SM00849"/>
    </source>
</evidence>
<sequence length="293" mass="31323">MSLPDPSANQAYVQASALFAGSADIPLAWILEGVKPEERVTAPALAFLLRHSTKEDTFLFDLGIRSDWQNLTPAIIKHVIGNLGFRVTVEQDAAAALAKGGLQPTDISHVCYSHLHFDHIGDSAPYTKATFLVGEGARATAEDGYPGNPNAPVPSDLLPEGRTTYLDSASWPPLGPFPHALDFHGDGSLYIVDAPGHFPGHINVLARTSADGGWLYLAGDSAHHWALITGEGKIGKTAHLGCAHGDVPAAEAHIARVRTLMENPRVQVILAHDEPWYNANKDTAFFPGVIPSL</sequence>
<dbReference type="GO" id="GO:0016787">
    <property type="term" value="F:hydrolase activity"/>
    <property type="evidence" value="ECO:0007669"/>
    <property type="project" value="UniProtKB-KW"/>
</dbReference>